<keyword evidence="1" id="KW-0472">Membrane</keyword>
<evidence type="ECO:0000313" key="3">
    <source>
        <dbReference type="Proteomes" id="UP000178645"/>
    </source>
</evidence>
<dbReference type="AlphaFoldDB" id="A0A1F6Y5V5"/>
<feature type="transmembrane region" description="Helical" evidence="1">
    <location>
        <begin position="20"/>
        <end position="42"/>
    </location>
</feature>
<keyword evidence="1" id="KW-1133">Transmembrane helix</keyword>
<organism evidence="2 3">
    <name type="scientific">Candidatus Nomurabacteria bacterium RIFCSPLOWO2_12_FULL_44_11</name>
    <dbReference type="NCBI Taxonomy" id="1801796"/>
    <lineage>
        <taxon>Bacteria</taxon>
        <taxon>Candidatus Nomuraibacteriota</taxon>
    </lineage>
</organism>
<proteinExistence type="predicted"/>
<keyword evidence="1" id="KW-0812">Transmembrane</keyword>
<gene>
    <name evidence="2" type="ORF">A3G53_00985</name>
</gene>
<evidence type="ECO:0008006" key="4">
    <source>
        <dbReference type="Google" id="ProtNLM"/>
    </source>
</evidence>
<name>A0A1F6Y5V5_9BACT</name>
<evidence type="ECO:0000313" key="2">
    <source>
        <dbReference type="EMBL" id="OGJ01771.1"/>
    </source>
</evidence>
<comment type="caution">
    <text evidence="2">The sequence shown here is derived from an EMBL/GenBank/DDBJ whole genome shotgun (WGS) entry which is preliminary data.</text>
</comment>
<dbReference type="Proteomes" id="UP000178645">
    <property type="component" value="Unassembled WGS sequence"/>
</dbReference>
<protein>
    <recommendedName>
        <fullName evidence="4">Prepilin-type N-terminal cleavage/methylation domain-containing protein</fullName>
    </recommendedName>
</protein>
<sequence>MKNPFTNQKVITVPKNLGFLMVEVLVVVAIITGAVLVAMGVAQKSIYVSRQALHTQQAAFLLEEGAEGVRIIRDNGWDNISSLTFDSDYYLVFDGGTWILSTTSNTVGIFTRKVNVSAVNRDNVTGDISGEGTEDAGSRLITITVSWLEGGTTVTKTLPLYIMDIFS</sequence>
<accession>A0A1F6Y5V5</accession>
<reference evidence="2 3" key="1">
    <citation type="journal article" date="2016" name="Nat. Commun.">
        <title>Thousands of microbial genomes shed light on interconnected biogeochemical processes in an aquifer system.</title>
        <authorList>
            <person name="Anantharaman K."/>
            <person name="Brown C.T."/>
            <person name="Hug L.A."/>
            <person name="Sharon I."/>
            <person name="Castelle C.J."/>
            <person name="Probst A.J."/>
            <person name="Thomas B.C."/>
            <person name="Singh A."/>
            <person name="Wilkins M.J."/>
            <person name="Karaoz U."/>
            <person name="Brodie E.L."/>
            <person name="Williams K.H."/>
            <person name="Hubbard S.S."/>
            <person name="Banfield J.F."/>
        </authorList>
    </citation>
    <scope>NUCLEOTIDE SEQUENCE [LARGE SCALE GENOMIC DNA]</scope>
</reference>
<evidence type="ECO:0000256" key="1">
    <source>
        <dbReference type="SAM" id="Phobius"/>
    </source>
</evidence>
<dbReference type="EMBL" id="MFVU01000018">
    <property type="protein sequence ID" value="OGJ01771.1"/>
    <property type="molecule type" value="Genomic_DNA"/>
</dbReference>